<name>A3IIH9_9CHRO</name>
<protein>
    <submittedName>
        <fullName evidence="1">Uncharacterized protein</fullName>
    </submittedName>
</protein>
<dbReference type="Proteomes" id="UP000003781">
    <property type="component" value="Unassembled WGS sequence"/>
</dbReference>
<dbReference type="EMBL" id="AAXW01000002">
    <property type="protein sequence ID" value="EAZ93611.1"/>
    <property type="molecule type" value="Genomic_DNA"/>
</dbReference>
<evidence type="ECO:0000313" key="2">
    <source>
        <dbReference type="Proteomes" id="UP000003781"/>
    </source>
</evidence>
<organism evidence="1 2">
    <name type="scientific">Crocosphaera chwakensis CCY0110</name>
    <dbReference type="NCBI Taxonomy" id="391612"/>
    <lineage>
        <taxon>Bacteria</taxon>
        <taxon>Bacillati</taxon>
        <taxon>Cyanobacteriota</taxon>
        <taxon>Cyanophyceae</taxon>
        <taxon>Oscillatoriophycideae</taxon>
        <taxon>Chroococcales</taxon>
        <taxon>Aphanothecaceae</taxon>
        <taxon>Crocosphaera</taxon>
        <taxon>Crocosphaera chwakensis</taxon>
    </lineage>
</organism>
<evidence type="ECO:0000313" key="1">
    <source>
        <dbReference type="EMBL" id="EAZ93611.1"/>
    </source>
</evidence>
<reference evidence="1 2" key="1">
    <citation type="submission" date="2007-03" db="EMBL/GenBank/DDBJ databases">
        <authorList>
            <person name="Stal L."/>
            <person name="Ferriera S."/>
            <person name="Johnson J."/>
            <person name="Kravitz S."/>
            <person name="Beeson K."/>
            <person name="Sutton G."/>
            <person name="Rogers Y.-H."/>
            <person name="Friedman R."/>
            <person name="Frazier M."/>
            <person name="Venter J.C."/>
        </authorList>
    </citation>
    <scope>NUCLEOTIDE SEQUENCE [LARGE SCALE GENOMIC DNA]</scope>
    <source>
        <strain evidence="1 2">CCY0110</strain>
    </source>
</reference>
<sequence>MSHSILTNILEPLDSLKFIRIEGY</sequence>
<proteinExistence type="predicted"/>
<gene>
    <name evidence="1" type="ORF">CY0110_17487</name>
</gene>
<dbReference type="AlphaFoldDB" id="A3IIH9"/>
<comment type="caution">
    <text evidence="1">The sequence shown here is derived from an EMBL/GenBank/DDBJ whole genome shotgun (WGS) entry which is preliminary data.</text>
</comment>
<keyword evidence="2" id="KW-1185">Reference proteome</keyword>
<accession>A3IIH9</accession>